<proteinExistence type="predicted"/>
<accession>A0A382YVL3</accession>
<dbReference type="EMBL" id="UINC01178865">
    <property type="protein sequence ID" value="SVD87254.1"/>
    <property type="molecule type" value="Genomic_DNA"/>
</dbReference>
<reference evidence="1" key="1">
    <citation type="submission" date="2018-05" db="EMBL/GenBank/DDBJ databases">
        <authorList>
            <person name="Lanie J.A."/>
            <person name="Ng W.-L."/>
            <person name="Kazmierczak K.M."/>
            <person name="Andrzejewski T.M."/>
            <person name="Davidsen T.M."/>
            <person name="Wayne K.J."/>
            <person name="Tettelin H."/>
            <person name="Glass J.I."/>
            <person name="Rusch D."/>
            <person name="Podicherti R."/>
            <person name="Tsui H.-C.T."/>
            <person name="Winkler M.E."/>
        </authorList>
    </citation>
    <scope>NUCLEOTIDE SEQUENCE</scope>
</reference>
<evidence type="ECO:0000313" key="1">
    <source>
        <dbReference type="EMBL" id="SVD87254.1"/>
    </source>
</evidence>
<sequence length="84" mass="9614">MIPVVDAGNEPESIQVLVDNRPARCFISNPFVSSWSTGSEKIVILFDEKHPRWGDYFVTKYFQFEEPGKMNWGTTNGGQMRILC</sequence>
<organism evidence="1">
    <name type="scientific">marine metagenome</name>
    <dbReference type="NCBI Taxonomy" id="408172"/>
    <lineage>
        <taxon>unclassified sequences</taxon>
        <taxon>metagenomes</taxon>
        <taxon>ecological metagenomes</taxon>
    </lineage>
</organism>
<name>A0A382YVL3_9ZZZZ</name>
<protein>
    <submittedName>
        <fullName evidence="1">Uncharacterized protein</fullName>
    </submittedName>
</protein>
<gene>
    <name evidence="1" type="ORF">METZ01_LOCUS440108</name>
</gene>
<dbReference type="AlphaFoldDB" id="A0A382YVL3"/>